<evidence type="ECO:0000256" key="1">
    <source>
        <dbReference type="SAM" id="Coils"/>
    </source>
</evidence>
<feature type="region of interest" description="Disordered" evidence="2">
    <location>
        <begin position="571"/>
        <end position="701"/>
    </location>
</feature>
<reference evidence="3" key="1">
    <citation type="submission" date="2020-06" db="EMBL/GenBank/DDBJ databases">
        <authorList>
            <consortium name="Plant Systems Biology data submission"/>
        </authorList>
    </citation>
    <scope>NUCLEOTIDE SEQUENCE</scope>
    <source>
        <strain evidence="3">D6</strain>
    </source>
</reference>
<feature type="compositionally biased region" description="Basic residues" evidence="2">
    <location>
        <begin position="449"/>
        <end position="467"/>
    </location>
</feature>
<feature type="compositionally biased region" description="Basic and acidic residues" evidence="2">
    <location>
        <begin position="603"/>
        <end position="613"/>
    </location>
</feature>
<feature type="compositionally biased region" description="Acidic residues" evidence="2">
    <location>
        <begin position="92"/>
        <end position="112"/>
    </location>
</feature>
<feature type="compositionally biased region" description="Acidic residues" evidence="2">
    <location>
        <begin position="653"/>
        <end position="671"/>
    </location>
</feature>
<keyword evidence="1" id="KW-0175">Coiled coil</keyword>
<feature type="coiled-coil region" evidence="1">
    <location>
        <begin position="307"/>
        <end position="334"/>
    </location>
</feature>
<feature type="region of interest" description="Disordered" evidence="2">
    <location>
        <begin position="531"/>
        <end position="558"/>
    </location>
</feature>
<feature type="compositionally biased region" description="Acidic residues" evidence="2">
    <location>
        <begin position="372"/>
        <end position="381"/>
    </location>
</feature>
<comment type="caution">
    <text evidence="3">The sequence shown here is derived from an EMBL/GenBank/DDBJ whole genome shotgun (WGS) entry which is preliminary data.</text>
</comment>
<organism evidence="3 4">
    <name type="scientific">Seminavis robusta</name>
    <dbReference type="NCBI Taxonomy" id="568900"/>
    <lineage>
        <taxon>Eukaryota</taxon>
        <taxon>Sar</taxon>
        <taxon>Stramenopiles</taxon>
        <taxon>Ochrophyta</taxon>
        <taxon>Bacillariophyta</taxon>
        <taxon>Bacillariophyceae</taxon>
        <taxon>Bacillariophycidae</taxon>
        <taxon>Naviculales</taxon>
        <taxon>Naviculaceae</taxon>
        <taxon>Seminavis</taxon>
    </lineage>
</organism>
<feature type="compositionally biased region" description="Polar residues" evidence="2">
    <location>
        <begin position="628"/>
        <end position="646"/>
    </location>
</feature>
<keyword evidence="4" id="KW-1185">Reference proteome</keyword>
<feature type="compositionally biased region" description="Low complexity" evidence="2">
    <location>
        <begin position="38"/>
        <end position="47"/>
    </location>
</feature>
<proteinExistence type="predicted"/>
<accession>A0A9N8DBP8</accession>
<gene>
    <name evidence="3" type="ORF">SEMRO_68_G038110.1</name>
</gene>
<sequence length="701" mass="78140">MTMNGGDLLTANGDLGVTVSLSADLADRLRQHQPPLPSQQQPKLSFLSKKKDGDSDDDSDDEEEEAAFVAPTSEDPLDDWNEELPGVSAAAAEEEEDAKEEENNDDDDDDTSVDSIDSDSPPPHMPVMVVDAARLAGYRPSCMKDMERQIHAALWYGSASNPDDDNNIQHDVEAAQHFDRRLTELLEGGVARHATTEEMNDETKPEYSVLVRYPEFLCTNGSTTVASTSKMWKQLLRRHPIAVVDTLLQKLHACNRTLVWKHAMHQELWKLAKHEEHAKQRRHQSQALREWKTTKRTHQLEQLYKVSETLQHRMEMANAKLAELEKARDQAVAVELRRRRVATGVGGLEALDLNSTILAFPDQDSPWLGLAQDEDDDDYYDDQIGPSFISDEDDDNDDHDREYDGGASDDGRDDDADTDDDGNADNNKNNNDEAATTTATETELPASFPRRRGNKARKAALAKRRRKRLEEAAKEAEHQSKLDRAKAEEVKIRELCTTNDLKLAQAIKAALQKKMESVDELLESLQEEVWADEEAQESGQPLIPGGEQDDNGASTNDGFSLLDQVLAMILGSFPPPTSSSSNAKENASLLAKHTQKLQQEHNQIVKDWKEHFGRLPTSLLVDRPPAQKPSQTDQKPSPDPTQQAELRNSYGIEDNDADDWDDADSDDDDEGENNHSGNEESPAPPRAPPKVGLRPGGKARR</sequence>
<dbReference type="Proteomes" id="UP001153069">
    <property type="component" value="Unassembled WGS sequence"/>
</dbReference>
<feature type="region of interest" description="Disordered" evidence="2">
    <location>
        <begin position="368"/>
        <end position="486"/>
    </location>
</feature>
<feature type="compositionally biased region" description="Basic and acidic residues" evidence="2">
    <location>
        <begin position="468"/>
        <end position="486"/>
    </location>
</feature>
<feature type="compositionally biased region" description="Acidic residues" evidence="2">
    <location>
        <begin position="411"/>
        <end position="423"/>
    </location>
</feature>
<evidence type="ECO:0000313" key="3">
    <source>
        <dbReference type="EMBL" id="CAB9499764.1"/>
    </source>
</evidence>
<dbReference type="EMBL" id="CAICTM010000067">
    <property type="protein sequence ID" value="CAB9499764.1"/>
    <property type="molecule type" value="Genomic_DNA"/>
</dbReference>
<feature type="compositionally biased region" description="Low complexity" evidence="2">
    <location>
        <begin position="424"/>
        <end position="443"/>
    </location>
</feature>
<feature type="compositionally biased region" description="Acidic residues" evidence="2">
    <location>
        <begin position="54"/>
        <end position="66"/>
    </location>
</feature>
<dbReference type="AlphaFoldDB" id="A0A9N8DBP8"/>
<protein>
    <submittedName>
        <fullName evidence="3">Uncharacterized protein</fullName>
    </submittedName>
</protein>
<name>A0A9N8DBP8_9STRA</name>
<evidence type="ECO:0000256" key="2">
    <source>
        <dbReference type="SAM" id="MobiDB-lite"/>
    </source>
</evidence>
<feature type="region of interest" description="Disordered" evidence="2">
    <location>
        <begin position="26"/>
        <end position="126"/>
    </location>
</feature>
<dbReference type="OrthoDB" id="49518at2759"/>
<evidence type="ECO:0000313" key="4">
    <source>
        <dbReference type="Proteomes" id="UP001153069"/>
    </source>
</evidence>